<gene>
    <name evidence="1" type="ORF">F0161_01050</name>
</gene>
<dbReference type="KEGG" id="lnn:F0161_01050"/>
<sequence length="51" mass="5424">MSTIIVAAIVFAAVAYVVYRHFFSGASGCDDCSNVGCPLIDQTQVSKILNK</sequence>
<keyword evidence="2" id="KW-1185">Reference proteome</keyword>
<dbReference type="EMBL" id="CP043939">
    <property type="protein sequence ID" value="QER66596.1"/>
    <property type="molecule type" value="Genomic_DNA"/>
</dbReference>
<dbReference type="AlphaFoldDB" id="A0A5P1WYE1"/>
<evidence type="ECO:0000313" key="2">
    <source>
        <dbReference type="Proteomes" id="UP000325295"/>
    </source>
</evidence>
<reference evidence="1 2" key="1">
    <citation type="submission" date="2019-09" db="EMBL/GenBank/DDBJ databases">
        <title>Complete Genome Sequence of Lactobacillus nenjiangensis SH-Y15, isolated from sauerkraut.</title>
        <authorList>
            <person name="Yang H."/>
        </authorList>
    </citation>
    <scope>NUCLEOTIDE SEQUENCE [LARGE SCALE GENOMIC DNA]</scope>
    <source>
        <strain evidence="1 2">SH-Y15</strain>
    </source>
</reference>
<name>A0A5P1WYE1_9LACO</name>
<protein>
    <submittedName>
        <fullName evidence="1">FeoB-associated Cys-rich membrane protein</fullName>
    </submittedName>
</protein>
<accession>A0A5P1WYE1</accession>
<organism evidence="1 2">
    <name type="scientific">Paucilactobacillus nenjiangensis</name>
    <dbReference type="NCBI Taxonomy" id="1296540"/>
    <lineage>
        <taxon>Bacteria</taxon>
        <taxon>Bacillati</taxon>
        <taxon>Bacillota</taxon>
        <taxon>Bacilli</taxon>
        <taxon>Lactobacillales</taxon>
        <taxon>Lactobacillaceae</taxon>
        <taxon>Paucilactobacillus</taxon>
    </lineage>
</organism>
<dbReference type="OrthoDB" id="2309386at2"/>
<dbReference type="Proteomes" id="UP000325295">
    <property type="component" value="Chromosome"/>
</dbReference>
<proteinExistence type="predicted"/>
<dbReference type="Pfam" id="PF12669">
    <property type="entry name" value="FeoB_associated"/>
    <property type="match status" value="1"/>
</dbReference>
<dbReference type="RefSeq" id="WP_150203252.1">
    <property type="nucleotide sequence ID" value="NZ_CP043939.1"/>
</dbReference>
<evidence type="ECO:0000313" key="1">
    <source>
        <dbReference type="EMBL" id="QER66596.1"/>
    </source>
</evidence>